<keyword evidence="1" id="KW-1133">Transmembrane helix</keyword>
<keyword evidence="1" id="KW-0472">Membrane</keyword>
<feature type="chain" id="PRO_5046587584" evidence="2">
    <location>
        <begin position="25"/>
        <end position="83"/>
    </location>
</feature>
<dbReference type="Proteomes" id="UP001229716">
    <property type="component" value="Unassembled WGS sequence"/>
</dbReference>
<sequence>MKKMIAVLFTCSFLLLGVQGMANAEDSSKEISYTENNASKIFENPKVFIVRLKIIRIVLSMSLFMTLKIIYRKRFYIKIYNRL</sequence>
<evidence type="ECO:0000313" key="4">
    <source>
        <dbReference type="Proteomes" id="UP001229716"/>
    </source>
</evidence>
<keyword evidence="2" id="KW-0732">Signal</keyword>
<feature type="transmembrane region" description="Helical" evidence="1">
    <location>
        <begin position="48"/>
        <end position="71"/>
    </location>
</feature>
<reference evidence="3 4" key="1">
    <citation type="journal article" date="2023" name="Int. J. Mol. Sci.">
        <title>Pathogenicity and Genomic Characterization of a Novel Genospecies, Bacillus shihchuchen, of the Bacillus cereus Group Isolated from Chinese Softshell Turtle (Pelodiscus sinensis).</title>
        <authorList>
            <person name="Cheng L.W."/>
            <person name="Byadgi O.V."/>
            <person name="Tsai C.E."/>
            <person name="Wang P.C."/>
            <person name="Chen S.C."/>
        </authorList>
    </citation>
    <scope>NUCLEOTIDE SEQUENCE [LARGE SCALE GENOMIC DNA]</scope>
    <source>
        <strain evidence="3 4">QF108-045</strain>
    </source>
</reference>
<evidence type="ECO:0000256" key="2">
    <source>
        <dbReference type="SAM" id="SignalP"/>
    </source>
</evidence>
<organism evidence="3 4">
    <name type="scientific">Bacillus shihchuchen</name>
    <dbReference type="NCBI Taxonomy" id="3036942"/>
    <lineage>
        <taxon>Bacteria</taxon>
        <taxon>Bacillati</taxon>
        <taxon>Bacillota</taxon>
        <taxon>Bacilli</taxon>
        <taxon>Bacillales</taxon>
        <taxon>Bacillaceae</taxon>
        <taxon>Bacillus</taxon>
        <taxon>Bacillus cereus group</taxon>
    </lineage>
</organism>
<comment type="caution">
    <text evidence="3">The sequence shown here is derived from an EMBL/GenBank/DDBJ whole genome shotgun (WGS) entry which is preliminary data.</text>
</comment>
<proteinExistence type="predicted"/>
<evidence type="ECO:0000256" key="1">
    <source>
        <dbReference type="SAM" id="Phobius"/>
    </source>
</evidence>
<keyword evidence="1" id="KW-0812">Transmembrane</keyword>
<name>A0ABT7KUQ4_9BACI</name>
<accession>A0ABT7KUQ4</accession>
<feature type="signal peptide" evidence="2">
    <location>
        <begin position="1"/>
        <end position="24"/>
    </location>
</feature>
<dbReference type="EMBL" id="JASWHZ010000001">
    <property type="protein sequence ID" value="MDL2417868.1"/>
    <property type="molecule type" value="Genomic_DNA"/>
</dbReference>
<gene>
    <name evidence="3" type="ORF">P6F46_11310</name>
</gene>
<keyword evidence="4" id="KW-1185">Reference proteome</keyword>
<protein>
    <submittedName>
        <fullName evidence="3">Uncharacterized protein</fullName>
    </submittedName>
</protein>
<evidence type="ECO:0000313" key="3">
    <source>
        <dbReference type="EMBL" id="MDL2417868.1"/>
    </source>
</evidence>